<organism evidence="1 2">
    <name type="scientific">Moraxella catarrhalis</name>
    <name type="common">Branhamella catarrhalis</name>
    <dbReference type="NCBI Taxonomy" id="480"/>
    <lineage>
        <taxon>Bacteria</taxon>
        <taxon>Pseudomonadati</taxon>
        <taxon>Pseudomonadota</taxon>
        <taxon>Gammaproteobacteria</taxon>
        <taxon>Moraxellales</taxon>
        <taxon>Moraxellaceae</taxon>
        <taxon>Moraxella</taxon>
    </lineage>
</organism>
<gene>
    <name evidence="1" type="ORF">AO370_0130</name>
</gene>
<dbReference type="AlphaFoldDB" id="A0AB36DQV4"/>
<proteinExistence type="predicted"/>
<reference evidence="1 2" key="1">
    <citation type="journal article" date="2016" name="Genome Biol. Evol.">
        <title>Comparative Genomic Analyses of the Moraxella catarrhalis Serosensitive and Seroresistant Lineages Demonstrate Their Independent Evolution.</title>
        <authorList>
            <person name="Earl J.P."/>
            <person name="de Vries S.P."/>
            <person name="Ahmed A."/>
            <person name="Powell E."/>
            <person name="Schultz M.P."/>
            <person name="Hermans P.W."/>
            <person name="Hill D.J."/>
            <person name="Zhou Z."/>
            <person name="Constantinidou C.I."/>
            <person name="Hu F.Z."/>
            <person name="Bootsma H.J."/>
            <person name="Ehrlich G.D."/>
        </authorList>
    </citation>
    <scope>NUCLEOTIDE SEQUENCE [LARGE SCALE GENOMIC DNA]</scope>
    <source>
        <strain evidence="1 2">F23</strain>
    </source>
</reference>
<dbReference type="Proteomes" id="UP000078295">
    <property type="component" value="Unassembled WGS sequence"/>
</dbReference>
<evidence type="ECO:0000313" key="2">
    <source>
        <dbReference type="Proteomes" id="UP000078295"/>
    </source>
</evidence>
<protein>
    <submittedName>
        <fullName evidence="1">Uncharacterized protein</fullName>
    </submittedName>
</protein>
<dbReference type="EMBL" id="LXHQ01000008">
    <property type="protein sequence ID" value="OAV27967.1"/>
    <property type="molecule type" value="Genomic_DNA"/>
</dbReference>
<comment type="caution">
    <text evidence="1">The sequence shown here is derived from an EMBL/GenBank/DDBJ whole genome shotgun (WGS) entry which is preliminary data.</text>
</comment>
<accession>A0AB36DQV4</accession>
<name>A0AB36DQV4_MORCA</name>
<evidence type="ECO:0000313" key="1">
    <source>
        <dbReference type="EMBL" id="OAV27967.1"/>
    </source>
</evidence>
<sequence length="39" mass="4392">MVINLLLHWVKLVASLFCLTLEIFGADSLIEQPPNLLAR</sequence>